<evidence type="ECO:0000256" key="8">
    <source>
        <dbReference type="HAMAP-Rule" id="MF_00222"/>
    </source>
</evidence>
<comment type="caution">
    <text evidence="7">Lacks conserved residue(s) required for the propagation of feature annotation.</text>
</comment>
<dbReference type="Pfam" id="PF01488">
    <property type="entry name" value="Shikimate_DH"/>
    <property type="match status" value="1"/>
</dbReference>
<reference evidence="12 13" key="1">
    <citation type="submission" date="2019-02" db="EMBL/GenBank/DDBJ databases">
        <title>Deep-cultivation of Planctomycetes and their phenomic and genomic characterization uncovers novel biology.</title>
        <authorList>
            <person name="Wiegand S."/>
            <person name="Jogler M."/>
            <person name="Boedeker C."/>
            <person name="Pinto D."/>
            <person name="Vollmers J."/>
            <person name="Rivas-Marin E."/>
            <person name="Kohn T."/>
            <person name="Peeters S.H."/>
            <person name="Heuer A."/>
            <person name="Rast P."/>
            <person name="Oberbeckmann S."/>
            <person name="Bunk B."/>
            <person name="Jeske O."/>
            <person name="Meyerdierks A."/>
            <person name="Storesund J.E."/>
            <person name="Kallscheuer N."/>
            <person name="Luecker S."/>
            <person name="Lage O.M."/>
            <person name="Pohl T."/>
            <person name="Merkel B.J."/>
            <person name="Hornburger P."/>
            <person name="Mueller R.-W."/>
            <person name="Bruemmer F."/>
            <person name="Labrenz M."/>
            <person name="Spormann A.M."/>
            <person name="Op den Camp H."/>
            <person name="Overmann J."/>
            <person name="Amann R."/>
            <person name="Jetten M.S.M."/>
            <person name="Mascher T."/>
            <person name="Medema M.H."/>
            <person name="Devos D.P."/>
            <person name="Kaster A.-K."/>
            <person name="Ovreas L."/>
            <person name="Rohde M."/>
            <person name="Galperin M.Y."/>
            <person name="Jogler C."/>
        </authorList>
    </citation>
    <scope>NUCLEOTIDE SEQUENCE [LARGE SCALE GENOMIC DNA]</scope>
    <source>
        <strain evidence="12 13">Spa11</strain>
    </source>
</reference>
<comment type="similarity">
    <text evidence="8">Belongs to the shikimate dehydrogenase family.</text>
</comment>
<dbReference type="CDD" id="cd00502">
    <property type="entry name" value="DHQase_I"/>
    <property type="match status" value="1"/>
</dbReference>
<feature type="binding site" evidence="8">
    <location>
        <position position="318"/>
    </location>
    <ligand>
        <name>shikimate</name>
        <dbReference type="ChEBI" id="CHEBI:36208"/>
    </ligand>
</feature>
<keyword evidence="2 7" id="KW-0028">Amino-acid biosynthesis</keyword>
<feature type="binding site" evidence="8">
    <location>
        <begin position="231"/>
        <end position="233"/>
    </location>
    <ligand>
        <name>shikimate</name>
        <dbReference type="ChEBI" id="CHEBI:36208"/>
    </ligand>
</feature>
<dbReference type="EC" id="1.1.1.25" evidence="8"/>
<comment type="pathway">
    <text evidence="7">Metabolic intermediate biosynthesis; chorismate biosynthesis; chorismate from D-erythrose 4-phosphate and phosphoenolpyruvate: step 3/7.</text>
</comment>
<dbReference type="NCBIfam" id="TIGR00507">
    <property type="entry name" value="aroE"/>
    <property type="match status" value="1"/>
</dbReference>
<dbReference type="NCBIfam" id="TIGR01093">
    <property type="entry name" value="aroD"/>
    <property type="match status" value="1"/>
</dbReference>
<dbReference type="SUPFAM" id="SSF51569">
    <property type="entry name" value="Aldolase"/>
    <property type="match status" value="1"/>
</dbReference>
<dbReference type="CDD" id="cd01065">
    <property type="entry name" value="NAD_bind_Shikimate_DH"/>
    <property type="match status" value="1"/>
</dbReference>
<feature type="binding site" evidence="7">
    <location>
        <position position="5"/>
    </location>
    <ligand>
        <name>3-dehydroquinate</name>
        <dbReference type="ChEBI" id="CHEBI:32364"/>
    </ligand>
</feature>
<evidence type="ECO:0000256" key="4">
    <source>
        <dbReference type="ARBA" id="ARBA00023002"/>
    </source>
</evidence>
<gene>
    <name evidence="12" type="primary">aroE_1</name>
    <name evidence="7" type="synonym">aroD</name>
    <name evidence="8" type="synonym">aroE</name>
    <name evidence="12" type="ORF">Spa11_31990</name>
</gene>
<dbReference type="InterPro" id="IPR041121">
    <property type="entry name" value="SDH_C"/>
</dbReference>
<dbReference type="SUPFAM" id="SSF51735">
    <property type="entry name" value="NAD(P)-binding Rossmann-fold domains"/>
    <property type="match status" value="1"/>
</dbReference>
<dbReference type="Pfam" id="PF18317">
    <property type="entry name" value="SDH_C"/>
    <property type="match status" value="1"/>
</dbReference>
<dbReference type="InterPro" id="IPR013785">
    <property type="entry name" value="Aldolase_TIM"/>
</dbReference>
<dbReference type="HAMAP" id="MF_00214">
    <property type="entry name" value="AroD"/>
    <property type="match status" value="1"/>
</dbReference>
<dbReference type="EC" id="4.2.1.10" evidence="7"/>
<proteinExistence type="inferred from homology"/>
<dbReference type="InterPro" id="IPR001381">
    <property type="entry name" value="DHquinase_I"/>
</dbReference>
<dbReference type="GO" id="GO:0004764">
    <property type="term" value="F:shikimate 3-dehydrogenase (NADP+) activity"/>
    <property type="evidence" value="ECO:0007669"/>
    <property type="project" value="UniProtKB-UniRule"/>
</dbReference>
<dbReference type="PANTHER" id="PTHR21089:SF1">
    <property type="entry name" value="BIFUNCTIONAL 3-DEHYDROQUINATE DEHYDRATASE_SHIKIMATE DEHYDROGENASE, CHLOROPLASTIC"/>
    <property type="match status" value="1"/>
</dbReference>
<feature type="binding site" evidence="8">
    <location>
        <position position="469"/>
    </location>
    <ligand>
        <name>shikimate</name>
        <dbReference type="ChEBI" id="CHEBI:36208"/>
    </ligand>
</feature>
<feature type="active site" description="Proton acceptor" evidence="8">
    <location>
        <position position="282"/>
    </location>
</feature>
<dbReference type="InterPro" id="IPR006151">
    <property type="entry name" value="Shikm_DH/Glu-tRNA_Rdtase"/>
</dbReference>
<feature type="binding site" evidence="7">
    <location>
        <position position="199"/>
    </location>
    <ligand>
        <name>3-dehydroquinate</name>
        <dbReference type="ChEBI" id="CHEBI:32364"/>
    </ligand>
</feature>
<accession>A0A518KB18</accession>
<feature type="binding site" evidence="7">
    <location>
        <position position="174"/>
    </location>
    <ligand>
        <name>3-dehydroquinate</name>
        <dbReference type="ChEBI" id="CHEBI:32364"/>
    </ligand>
</feature>
<sequence>MICVSIGRSRHKHMLAEHKHLAEQGAKLVELRLDYISSRVNLGRLLTDRPTPVIVTYRREEDGGKYAGSEEQRMKAIREAIVLGADYVDIEEDIADKIPRYGKTKRIVSYHNFRHTPDDLEELHARMAAMDADVVKIATMAQRPRDNVRMLELVKNATVPTVGMCMGDIGTPSRILGARFGAPFTYATFHHERTLAPGQLSFQQMSEVYNYEKIGPETAVYGVVADPVAHSLSPHIHNAAFRAHEVNAVYVPFRVPPDSLGEFMEDAPRLGLRGLSVTIPHKEAIAAHLTKVDPAAKGIAAVNTVVIRDDQVVGYNTDYKGAMDALEHGLRGPNEEAIAGAASPLTGKRVMVLGAGGVSRAVLYGLQKRGAQVTISSRTKARAETLAKEFGARAIEWAARHNPDVDVLVNGTPIGMHPNVDESPYGKAHLRPSMVVFDTVYNPESTLLVKEARDHGCRVVTGVEMFIRQASLQYLLFTGDDPPFDVMRETLKRIIGPVKY</sequence>
<feature type="domain" description="SDH C-terminal" evidence="11">
    <location>
        <begin position="462"/>
        <end position="492"/>
    </location>
</feature>
<feature type="binding site" evidence="8">
    <location>
        <position position="441"/>
    </location>
    <ligand>
        <name>shikimate</name>
        <dbReference type="ChEBI" id="CHEBI:36208"/>
    </ligand>
</feature>
<dbReference type="GO" id="GO:0050661">
    <property type="term" value="F:NADP binding"/>
    <property type="evidence" value="ECO:0007669"/>
    <property type="project" value="InterPro"/>
</dbReference>
<dbReference type="SUPFAM" id="SSF53223">
    <property type="entry name" value="Aminoacid dehydrogenase-like, N-terminal domain"/>
    <property type="match status" value="1"/>
</dbReference>
<dbReference type="InterPro" id="IPR013708">
    <property type="entry name" value="Shikimate_DH-bd_N"/>
</dbReference>
<dbReference type="EMBL" id="CP036349">
    <property type="protein sequence ID" value="QDV74990.1"/>
    <property type="molecule type" value="Genomic_DNA"/>
</dbReference>
<comment type="pathway">
    <text evidence="1 8">Metabolic intermediate biosynthesis; chorismate biosynthesis; chorismate from D-erythrose 4-phosphate and phosphoenolpyruvate: step 4/7.</text>
</comment>
<dbReference type="Pfam" id="PF08501">
    <property type="entry name" value="Shikimate_dh_N"/>
    <property type="match status" value="1"/>
</dbReference>
<dbReference type="GO" id="GO:0009423">
    <property type="term" value="P:chorismate biosynthetic process"/>
    <property type="evidence" value="ECO:0007669"/>
    <property type="project" value="UniProtKB-UniRule"/>
</dbReference>
<evidence type="ECO:0000259" key="10">
    <source>
        <dbReference type="Pfam" id="PF08501"/>
    </source>
</evidence>
<comment type="catalytic activity">
    <reaction evidence="7">
        <text>3-dehydroquinate = 3-dehydroshikimate + H2O</text>
        <dbReference type="Rhea" id="RHEA:21096"/>
        <dbReference type="ChEBI" id="CHEBI:15377"/>
        <dbReference type="ChEBI" id="CHEBI:16630"/>
        <dbReference type="ChEBI" id="CHEBI:32364"/>
        <dbReference type="EC" id="4.2.1.10"/>
    </reaction>
</comment>
<feature type="binding site" evidence="7">
    <location>
        <begin position="30"/>
        <end position="32"/>
    </location>
    <ligand>
        <name>3-dehydroquinate</name>
        <dbReference type="ChEBI" id="CHEBI:32364"/>
    </ligand>
</feature>
<keyword evidence="7" id="KW-0456">Lyase</keyword>
<keyword evidence="5 7" id="KW-0057">Aromatic amino acid biosynthesis</keyword>
<dbReference type="AlphaFoldDB" id="A0A518KB18"/>
<dbReference type="PANTHER" id="PTHR21089">
    <property type="entry name" value="SHIKIMATE DEHYDROGENASE"/>
    <property type="match status" value="1"/>
</dbReference>
<dbReference type="UniPathway" id="UPA00053">
    <property type="reaction ID" value="UER00086"/>
</dbReference>
<evidence type="ECO:0000259" key="9">
    <source>
        <dbReference type="Pfam" id="PF01488"/>
    </source>
</evidence>
<keyword evidence="13" id="KW-1185">Reference proteome</keyword>
<protein>
    <recommendedName>
        <fullName evidence="7 8">Multifunctional fusion protein</fullName>
    </recommendedName>
    <domain>
        <recommendedName>
            <fullName evidence="7">3-dehydroquinate dehydratase</fullName>
            <shortName evidence="7">3-dehydroquinase</shortName>
            <ecNumber evidence="7">4.2.1.10</ecNumber>
        </recommendedName>
        <alternativeName>
            <fullName evidence="7">Type I DHQase</fullName>
        </alternativeName>
        <alternativeName>
            <fullName evidence="7">Type I dehydroquinase</fullName>
            <shortName evidence="7">DHQ1</shortName>
        </alternativeName>
    </domain>
    <domain>
        <recommendedName>
            <fullName evidence="8">Shikimate dehydrogenase (NADP(+))</fullName>
            <shortName evidence="8">SDH</shortName>
            <ecNumber evidence="8">1.1.1.25</ecNumber>
        </recommendedName>
    </domain>
</protein>
<evidence type="ECO:0000256" key="6">
    <source>
        <dbReference type="ARBA" id="ARBA00049442"/>
    </source>
</evidence>
<comment type="catalytic activity">
    <reaction evidence="6 8">
        <text>shikimate + NADP(+) = 3-dehydroshikimate + NADPH + H(+)</text>
        <dbReference type="Rhea" id="RHEA:17737"/>
        <dbReference type="ChEBI" id="CHEBI:15378"/>
        <dbReference type="ChEBI" id="CHEBI:16630"/>
        <dbReference type="ChEBI" id="CHEBI:36208"/>
        <dbReference type="ChEBI" id="CHEBI:57783"/>
        <dbReference type="ChEBI" id="CHEBI:58349"/>
        <dbReference type="EC" id="1.1.1.25"/>
    </reaction>
</comment>
<dbReference type="GO" id="GO:0008652">
    <property type="term" value="P:amino acid biosynthetic process"/>
    <property type="evidence" value="ECO:0007669"/>
    <property type="project" value="UniProtKB-KW"/>
</dbReference>
<evidence type="ECO:0000313" key="12">
    <source>
        <dbReference type="EMBL" id="QDV74990.1"/>
    </source>
</evidence>
<dbReference type="Gene3D" id="3.20.20.70">
    <property type="entry name" value="Aldolase class I"/>
    <property type="match status" value="1"/>
</dbReference>
<keyword evidence="4 8" id="KW-0560">Oxidoreductase</keyword>
<feature type="domain" description="Shikimate dehydrogenase substrate binding N-terminal" evidence="10">
    <location>
        <begin position="223"/>
        <end position="305"/>
    </location>
</feature>
<dbReference type="Pfam" id="PF01487">
    <property type="entry name" value="DHquinase_I"/>
    <property type="match status" value="1"/>
</dbReference>
<name>A0A518KB18_9BACT</name>
<dbReference type="Gene3D" id="3.40.50.10860">
    <property type="entry name" value="Leucine Dehydrogenase, chain A, domain 1"/>
    <property type="match status" value="1"/>
</dbReference>
<dbReference type="GO" id="GO:0019632">
    <property type="term" value="P:shikimate metabolic process"/>
    <property type="evidence" value="ECO:0007669"/>
    <property type="project" value="InterPro"/>
</dbReference>
<dbReference type="GO" id="GO:0009073">
    <property type="term" value="P:aromatic amino acid family biosynthetic process"/>
    <property type="evidence" value="ECO:0007669"/>
    <property type="project" value="UniProtKB-KW"/>
</dbReference>
<feature type="binding site" evidence="8">
    <location>
        <position position="303"/>
    </location>
    <ligand>
        <name>shikimate</name>
        <dbReference type="ChEBI" id="CHEBI:36208"/>
    </ligand>
</feature>
<comment type="function">
    <text evidence="7">Involved in the third step of the chorismate pathway, which leads to the biosynthesis of aromatic amino acids. Catalyzes the cis-dehydration of 3-dehydroquinate (DHQ) and introduces the first double bond of the aromatic ring to yield 3-dehydroshikimate.</text>
</comment>
<evidence type="ECO:0000256" key="5">
    <source>
        <dbReference type="ARBA" id="ARBA00023141"/>
    </source>
</evidence>
<feature type="domain" description="Quinate/shikimate 5-dehydrogenase/glutamyl-tRNA reductase" evidence="9">
    <location>
        <begin position="344"/>
        <end position="396"/>
    </location>
</feature>
<evidence type="ECO:0000259" key="11">
    <source>
        <dbReference type="Pfam" id="PF18317"/>
    </source>
</evidence>
<evidence type="ECO:0000313" key="13">
    <source>
        <dbReference type="Proteomes" id="UP000316426"/>
    </source>
</evidence>
<dbReference type="HAMAP" id="MF_00222">
    <property type="entry name" value="Shikimate_DH_AroE"/>
    <property type="match status" value="1"/>
</dbReference>
<feature type="active site" description="Schiff-base intermediate with substrate" evidence="7">
    <location>
        <position position="136"/>
    </location>
</feature>
<dbReference type="InterPro" id="IPR046346">
    <property type="entry name" value="Aminoacid_DH-like_N_sf"/>
</dbReference>
<evidence type="ECO:0000256" key="1">
    <source>
        <dbReference type="ARBA" id="ARBA00004871"/>
    </source>
</evidence>
<feature type="binding site" evidence="8">
    <location>
        <position position="278"/>
    </location>
    <ligand>
        <name>shikimate</name>
        <dbReference type="ChEBI" id="CHEBI:36208"/>
    </ligand>
</feature>
<feature type="binding site" evidence="7">
    <location>
        <position position="58"/>
    </location>
    <ligand>
        <name>3-dehydroquinate</name>
        <dbReference type="ChEBI" id="CHEBI:32364"/>
    </ligand>
</feature>
<evidence type="ECO:0000256" key="7">
    <source>
        <dbReference type="HAMAP-Rule" id="MF_00214"/>
    </source>
</evidence>
<dbReference type="Gene3D" id="3.40.50.720">
    <property type="entry name" value="NAD(P)-binding Rossmann-like Domain"/>
    <property type="match status" value="1"/>
</dbReference>
<keyword evidence="7" id="KW-0704">Schiff base</keyword>
<comment type="subunit">
    <text evidence="7">Homodimer.</text>
</comment>
<dbReference type="RefSeq" id="WP_145113893.1">
    <property type="nucleotide sequence ID" value="NZ_CP036349.1"/>
</dbReference>
<feature type="active site" description="Proton donor/acceptor" evidence="7">
    <location>
        <position position="111"/>
    </location>
</feature>
<feature type="binding site" evidence="8">
    <location>
        <position position="462"/>
    </location>
    <ligand>
        <name>NADP(+)</name>
        <dbReference type="ChEBI" id="CHEBI:58349"/>
    </ligand>
</feature>
<organism evidence="12 13">
    <name type="scientific">Botrimarina mediterranea</name>
    <dbReference type="NCBI Taxonomy" id="2528022"/>
    <lineage>
        <taxon>Bacteria</taxon>
        <taxon>Pseudomonadati</taxon>
        <taxon>Planctomycetota</taxon>
        <taxon>Planctomycetia</taxon>
        <taxon>Pirellulales</taxon>
        <taxon>Lacipirellulaceae</taxon>
        <taxon>Botrimarina</taxon>
    </lineage>
</organism>
<feature type="binding site" evidence="8">
    <location>
        <position position="439"/>
    </location>
    <ligand>
        <name>NADP(+)</name>
        <dbReference type="ChEBI" id="CHEBI:58349"/>
    </ligand>
</feature>
<feature type="binding site" evidence="8">
    <location>
        <begin position="354"/>
        <end position="358"/>
    </location>
    <ligand>
        <name>NADP(+)</name>
        <dbReference type="ChEBI" id="CHEBI:58349"/>
    </ligand>
</feature>
<comment type="similarity">
    <text evidence="7">Belongs to the type-I 3-dehydroquinase family.</text>
</comment>
<evidence type="ECO:0000256" key="3">
    <source>
        <dbReference type="ARBA" id="ARBA00022857"/>
    </source>
</evidence>
<dbReference type="InterPro" id="IPR022893">
    <property type="entry name" value="Shikimate_DH_fam"/>
</dbReference>
<dbReference type="GO" id="GO:0005829">
    <property type="term" value="C:cytosol"/>
    <property type="evidence" value="ECO:0007669"/>
    <property type="project" value="TreeGrafter"/>
</dbReference>
<evidence type="ECO:0000256" key="2">
    <source>
        <dbReference type="ARBA" id="ARBA00022605"/>
    </source>
</evidence>
<comment type="function">
    <text evidence="8">Involved in the biosynthesis of the chorismate, which leads to the biosynthesis of aromatic amino acids. Catalyzes the reversible NADPH linked reduction of 3-dehydroshikimate (DHSA) to yield shikimate (SA).</text>
</comment>
<keyword evidence="3 8" id="KW-0521">NADP</keyword>
<dbReference type="InterPro" id="IPR011342">
    <property type="entry name" value="Shikimate_DH"/>
</dbReference>
<dbReference type="KEGG" id="bmei:Spa11_31990"/>
<dbReference type="InterPro" id="IPR036291">
    <property type="entry name" value="NAD(P)-bd_dom_sf"/>
</dbReference>
<dbReference type="Proteomes" id="UP000316426">
    <property type="component" value="Chromosome"/>
</dbReference>
<dbReference type="GO" id="GO:0003855">
    <property type="term" value="F:3-dehydroquinate dehydratase activity"/>
    <property type="evidence" value="ECO:0007669"/>
    <property type="project" value="UniProtKB-UniRule"/>
</dbReference>